<evidence type="ECO:0000256" key="6">
    <source>
        <dbReference type="ARBA" id="ARBA00022695"/>
    </source>
</evidence>
<keyword evidence="7 11" id="KW-0547">Nucleotide-binding</keyword>
<keyword evidence="8 11" id="KW-0067">ATP-binding</keyword>
<evidence type="ECO:0000256" key="8">
    <source>
        <dbReference type="ARBA" id="ARBA00022840"/>
    </source>
</evidence>
<comment type="caution">
    <text evidence="14">The sequence shown here is derived from an EMBL/GenBank/DDBJ whole genome shotgun (WGS) entry which is preliminary data.</text>
</comment>
<keyword evidence="5 11" id="KW-0808">Transferase</keyword>
<evidence type="ECO:0000256" key="11">
    <source>
        <dbReference type="HAMAP-Rule" id="MF_00244"/>
    </source>
</evidence>
<evidence type="ECO:0000313" key="15">
    <source>
        <dbReference type="Proteomes" id="UP000469159"/>
    </source>
</evidence>
<feature type="region of interest" description="Disordered" evidence="12">
    <location>
        <begin position="107"/>
        <end position="206"/>
    </location>
</feature>
<feature type="compositionally biased region" description="Basic and acidic residues" evidence="12">
    <location>
        <begin position="146"/>
        <end position="179"/>
    </location>
</feature>
<evidence type="ECO:0000259" key="13">
    <source>
        <dbReference type="Pfam" id="PF01467"/>
    </source>
</evidence>
<reference evidence="14 15" key="1">
    <citation type="submission" date="2019-12" db="EMBL/GenBank/DDBJ databases">
        <title>Genomic-based taxomic classification of the family Erythrobacteraceae.</title>
        <authorList>
            <person name="Xu L."/>
        </authorList>
    </citation>
    <scope>NUCLEOTIDE SEQUENCE [LARGE SCALE GENOMIC DNA]</scope>
    <source>
        <strain evidence="14 15">MCCC 1K02066</strain>
    </source>
</reference>
<evidence type="ECO:0000256" key="5">
    <source>
        <dbReference type="ARBA" id="ARBA00022679"/>
    </source>
</evidence>
<evidence type="ECO:0000256" key="4">
    <source>
        <dbReference type="ARBA" id="ARBA00022642"/>
    </source>
</evidence>
<comment type="catalytic activity">
    <reaction evidence="10 11">
        <text>nicotinate beta-D-ribonucleotide + ATP + H(+) = deamido-NAD(+) + diphosphate</text>
        <dbReference type="Rhea" id="RHEA:22860"/>
        <dbReference type="ChEBI" id="CHEBI:15378"/>
        <dbReference type="ChEBI" id="CHEBI:30616"/>
        <dbReference type="ChEBI" id="CHEBI:33019"/>
        <dbReference type="ChEBI" id="CHEBI:57502"/>
        <dbReference type="ChEBI" id="CHEBI:58437"/>
        <dbReference type="EC" id="2.7.7.18"/>
    </reaction>
</comment>
<comment type="function">
    <text evidence="1 11">Catalyzes the reversible adenylation of nicotinate mononucleotide (NaMN) to nicotinic acid adenine dinucleotide (NaAD).</text>
</comment>
<evidence type="ECO:0000256" key="1">
    <source>
        <dbReference type="ARBA" id="ARBA00002324"/>
    </source>
</evidence>
<dbReference type="EC" id="2.7.7.18" evidence="11"/>
<dbReference type="InterPro" id="IPR005248">
    <property type="entry name" value="NadD/NMNAT"/>
</dbReference>
<keyword evidence="9 11" id="KW-0520">NAD</keyword>
<keyword evidence="4 11" id="KW-0662">Pyridine nucleotide biosynthesis</keyword>
<dbReference type="GO" id="GO:0004515">
    <property type="term" value="F:nicotinate-nucleotide adenylyltransferase activity"/>
    <property type="evidence" value="ECO:0007669"/>
    <property type="project" value="UniProtKB-UniRule"/>
</dbReference>
<dbReference type="InterPro" id="IPR004821">
    <property type="entry name" value="Cyt_trans-like"/>
</dbReference>
<comment type="similarity">
    <text evidence="3 11">Belongs to the NadD family.</text>
</comment>
<dbReference type="PANTHER" id="PTHR39321">
    <property type="entry name" value="NICOTINATE-NUCLEOTIDE ADENYLYLTRANSFERASE-RELATED"/>
    <property type="match status" value="1"/>
</dbReference>
<name>A0A6I4USL5_9SPHN</name>
<dbReference type="InterPro" id="IPR014729">
    <property type="entry name" value="Rossmann-like_a/b/a_fold"/>
</dbReference>
<evidence type="ECO:0000256" key="9">
    <source>
        <dbReference type="ARBA" id="ARBA00023027"/>
    </source>
</evidence>
<evidence type="ECO:0000256" key="7">
    <source>
        <dbReference type="ARBA" id="ARBA00022741"/>
    </source>
</evidence>
<dbReference type="Pfam" id="PF01467">
    <property type="entry name" value="CTP_transf_like"/>
    <property type="match status" value="1"/>
</dbReference>
<feature type="compositionally biased region" description="Low complexity" evidence="12">
    <location>
        <begin position="107"/>
        <end position="120"/>
    </location>
</feature>
<keyword evidence="6 11" id="KW-0548">Nucleotidyltransferase</keyword>
<dbReference type="PANTHER" id="PTHR39321:SF3">
    <property type="entry name" value="PHOSPHOPANTETHEINE ADENYLYLTRANSFERASE"/>
    <property type="match status" value="1"/>
</dbReference>
<evidence type="ECO:0000256" key="3">
    <source>
        <dbReference type="ARBA" id="ARBA00009014"/>
    </source>
</evidence>
<sequence length="410" mass="45822">MADRQGARHRRPPGLGAVRFAAGLLHGRRTRSRTRACTDAAQRRAGADGLVAARRRLAQRKVRSFRRQSRRRGPTCQLSLPTCRHRKGQAAGRFHARNGGAARRLGGADRAFLAAPPAGGLDRDRRRQARRPARRQHRRLRGRARSGGDGRARPAERPAGRIPRVDVRGAGRLQRRQDIRASPAQVIRRGQSRVSPTGLLGGSFNPAHGAHRKITLAAIEDLNLGEAWWLVSPGNPLKPKAGMAPLAARVRSARAMARRAPIRVTAIERELRTRYTVDTLRALKRRFPKRRFVWLMGADNLAQLHRWKDWRGIAREMPIAVIARPGYDRIALASPAMAWLRRFRLLAACLKNREEWSAPALIELRFDPDPRSATAMRHADPDWTRRFAGPPPRDAVTHSLIPDDAGPEAA</sequence>
<dbReference type="CDD" id="cd02165">
    <property type="entry name" value="NMNAT"/>
    <property type="match status" value="1"/>
</dbReference>
<dbReference type="EMBL" id="WTYK01000001">
    <property type="protein sequence ID" value="MXP40155.1"/>
    <property type="molecule type" value="Genomic_DNA"/>
</dbReference>
<protein>
    <recommendedName>
        <fullName evidence="11">Probable nicotinate-nucleotide adenylyltransferase</fullName>
        <ecNumber evidence="11">2.7.7.18</ecNumber>
    </recommendedName>
    <alternativeName>
        <fullName evidence="11">Deamido-NAD(+) diphosphorylase</fullName>
    </alternativeName>
    <alternativeName>
        <fullName evidence="11">Deamido-NAD(+) pyrophosphorylase</fullName>
    </alternativeName>
    <alternativeName>
        <fullName evidence="11">Nicotinate mononucleotide adenylyltransferase</fullName>
        <shortName evidence="11">NaMN adenylyltransferase</shortName>
    </alternativeName>
</protein>
<dbReference type="GO" id="GO:0005524">
    <property type="term" value="F:ATP binding"/>
    <property type="evidence" value="ECO:0007669"/>
    <property type="project" value="UniProtKB-KW"/>
</dbReference>
<evidence type="ECO:0000256" key="2">
    <source>
        <dbReference type="ARBA" id="ARBA00005019"/>
    </source>
</evidence>
<dbReference type="SUPFAM" id="SSF52374">
    <property type="entry name" value="Nucleotidylyl transferase"/>
    <property type="match status" value="1"/>
</dbReference>
<gene>
    <name evidence="11" type="primary">nadD</name>
    <name evidence="14" type="ORF">GRI75_00670</name>
</gene>
<dbReference type="GO" id="GO:0009435">
    <property type="term" value="P:NAD+ biosynthetic process"/>
    <property type="evidence" value="ECO:0007669"/>
    <property type="project" value="UniProtKB-UniRule"/>
</dbReference>
<dbReference type="NCBIfam" id="NF000843">
    <property type="entry name" value="PRK00071.2-2"/>
    <property type="match status" value="1"/>
</dbReference>
<dbReference type="OrthoDB" id="5295945at2"/>
<organism evidence="14 15">
    <name type="scientific">Croceibacterium soli</name>
    <dbReference type="NCBI Taxonomy" id="1739690"/>
    <lineage>
        <taxon>Bacteria</taxon>
        <taxon>Pseudomonadati</taxon>
        <taxon>Pseudomonadota</taxon>
        <taxon>Alphaproteobacteria</taxon>
        <taxon>Sphingomonadales</taxon>
        <taxon>Erythrobacteraceae</taxon>
        <taxon>Croceibacterium</taxon>
    </lineage>
</organism>
<proteinExistence type="inferred from homology"/>
<dbReference type="Proteomes" id="UP000469159">
    <property type="component" value="Unassembled WGS sequence"/>
</dbReference>
<accession>A0A6I4USL5</accession>
<dbReference type="Gene3D" id="3.40.50.620">
    <property type="entry name" value="HUPs"/>
    <property type="match status" value="1"/>
</dbReference>
<dbReference type="HAMAP" id="MF_00244">
    <property type="entry name" value="NaMN_adenylyltr"/>
    <property type="match status" value="1"/>
</dbReference>
<feature type="region of interest" description="Disordered" evidence="12">
    <location>
        <begin position="372"/>
        <end position="410"/>
    </location>
</feature>
<comment type="pathway">
    <text evidence="2 11">Cofactor biosynthesis; NAD(+) biosynthesis; deamido-NAD(+) from nicotinate D-ribonucleotide: step 1/1.</text>
</comment>
<evidence type="ECO:0000256" key="12">
    <source>
        <dbReference type="SAM" id="MobiDB-lite"/>
    </source>
</evidence>
<evidence type="ECO:0000256" key="10">
    <source>
        <dbReference type="ARBA" id="ARBA00048721"/>
    </source>
</evidence>
<feature type="domain" description="Cytidyltransferase-like" evidence="13">
    <location>
        <begin position="199"/>
        <end position="345"/>
    </location>
</feature>
<evidence type="ECO:0000313" key="14">
    <source>
        <dbReference type="EMBL" id="MXP40155.1"/>
    </source>
</evidence>
<dbReference type="AlphaFoldDB" id="A0A6I4USL5"/>
<feature type="compositionally biased region" description="Basic residues" evidence="12">
    <location>
        <begin position="126"/>
        <end position="144"/>
    </location>
</feature>
<keyword evidence="15" id="KW-1185">Reference proteome</keyword>
<dbReference type="UniPathway" id="UPA00253">
    <property type="reaction ID" value="UER00332"/>
</dbReference>